<dbReference type="Ensembl" id="ENSACOT00000021275.1">
    <property type="protein sequence ID" value="ENSACOP00000020537.1"/>
    <property type="gene ID" value="ENSACOG00000010660.1"/>
</dbReference>
<dbReference type="EC" id="6.1.1.5" evidence="3"/>
<feature type="domain" description="Isoleucine--tRNA ligase cytoplasmic ubiquitin-like" evidence="15">
    <location>
        <begin position="941"/>
        <end position="1007"/>
    </location>
</feature>
<dbReference type="AlphaFoldDB" id="A0A8B9G869"/>
<evidence type="ECO:0000256" key="7">
    <source>
        <dbReference type="ARBA" id="ARBA00022840"/>
    </source>
</evidence>
<dbReference type="FunFam" id="1.10.730.10:FF:000004">
    <property type="entry name" value="Isoleucyl-tRNA synthetase, cytoplasmic"/>
    <property type="match status" value="1"/>
</dbReference>
<dbReference type="Gene3D" id="1.10.730.10">
    <property type="entry name" value="Isoleucyl-tRNA Synthetase, Domain 1"/>
    <property type="match status" value="1"/>
</dbReference>
<dbReference type="GO" id="GO:0005737">
    <property type="term" value="C:cytoplasm"/>
    <property type="evidence" value="ECO:0007669"/>
    <property type="project" value="UniProtKB-SubCell"/>
</dbReference>
<keyword evidence="5" id="KW-0436">Ligase</keyword>
<dbReference type="InterPro" id="IPR014729">
    <property type="entry name" value="Rossmann-like_a/b/a_fold"/>
</dbReference>
<dbReference type="Pfam" id="PF00133">
    <property type="entry name" value="tRNA-synt_1"/>
    <property type="match status" value="1"/>
</dbReference>
<evidence type="ECO:0000256" key="6">
    <source>
        <dbReference type="ARBA" id="ARBA00022741"/>
    </source>
</evidence>
<keyword evidence="9" id="KW-0030">Aminoacyl-tRNA synthetase</keyword>
<keyword evidence="6" id="KW-0547">Nucleotide-binding</keyword>
<dbReference type="GO" id="GO:0006428">
    <property type="term" value="P:isoleucyl-tRNA aminoacylation"/>
    <property type="evidence" value="ECO:0007669"/>
    <property type="project" value="InterPro"/>
</dbReference>
<dbReference type="Pfam" id="PF19302">
    <property type="entry name" value="DUF5915"/>
    <property type="match status" value="1"/>
</dbReference>
<dbReference type="SUPFAM" id="SSF47323">
    <property type="entry name" value="Anticodon-binding domain of a subclass of class I aminoacyl-tRNA synthetases"/>
    <property type="match status" value="1"/>
</dbReference>
<organism evidence="16 17">
    <name type="scientific">Amazona collaria</name>
    <name type="common">yellow-billed parrot</name>
    <dbReference type="NCBI Taxonomy" id="241587"/>
    <lineage>
        <taxon>Eukaryota</taxon>
        <taxon>Metazoa</taxon>
        <taxon>Chordata</taxon>
        <taxon>Craniata</taxon>
        <taxon>Vertebrata</taxon>
        <taxon>Euteleostomi</taxon>
        <taxon>Archelosauria</taxon>
        <taxon>Archosauria</taxon>
        <taxon>Dinosauria</taxon>
        <taxon>Saurischia</taxon>
        <taxon>Theropoda</taxon>
        <taxon>Coelurosauria</taxon>
        <taxon>Aves</taxon>
        <taxon>Neognathae</taxon>
        <taxon>Neoaves</taxon>
        <taxon>Telluraves</taxon>
        <taxon>Australaves</taxon>
        <taxon>Psittaciformes</taxon>
        <taxon>Psittacidae</taxon>
        <taxon>Amazona</taxon>
    </lineage>
</organism>
<dbReference type="GO" id="GO:0005524">
    <property type="term" value="F:ATP binding"/>
    <property type="evidence" value="ECO:0007669"/>
    <property type="project" value="UniProtKB-KW"/>
</dbReference>
<dbReference type="Proteomes" id="UP000694522">
    <property type="component" value="Unplaced"/>
</dbReference>
<dbReference type="SUPFAM" id="SSF52374">
    <property type="entry name" value="Nucleotidylyl transferase"/>
    <property type="match status" value="1"/>
</dbReference>
<feature type="domain" description="Aminoacyl-tRNA synthetase class Ia" evidence="13">
    <location>
        <begin position="2"/>
        <end position="457"/>
    </location>
</feature>
<dbReference type="InterPro" id="IPR002301">
    <property type="entry name" value="Ile-tRNA-ligase"/>
</dbReference>
<name>A0A8B9G869_9PSIT</name>
<comment type="subcellular location">
    <subcellularLocation>
        <location evidence="1">Cytoplasm</location>
    </subcellularLocation>
</comment>
<protein>
    <recommendedName>
        <fullName evidence="12">Isoleucine--tRNA ligase, cytoplasmic</fullName>
        <ecNumber evidence="3">6.1.1.5</ecNumber>
    </recommendedName>
    <alternativeName>
        <fullName evidence="10">Isoleucyl-tRNA synthetase</fullName>
    </alternativeName>
</protein>
<evidence type="ECO:0000256" key="1">
    <source>
        <dbReference type="ARBA" id="ARBA00004496"/>
    </source>
</evidence>
<proteinExistence type="inferred from homology"/>
<dbReference type="GO" id="GO:0000049">
    <property type="term" value="F:tRNA binding"/>
    <property type="evidence" value="ECO:0007669"/>
    <property type="project" value="InterPro"/>
</dbReference>
<dbReference type="GO" id="GO:0004822">
    <property type="term" value="F:isoleucine-tRNA ligase activity"/>
    <property type="evidence" value="ECO:0007669"/>
    <property type="project" value="UniProtKB-EC"/>
</dbReference>
<dbReference type="PANTHER" id="PTHR42780:SF1">
    <property type="entry name" value="ISOLEUCINE--TRNA LIGASE, CYTOPLASMIC"/>
    <property type="match status" value="1"/>
</dbReference>
<dbReference type="InterPro" id="IPR009008">
    <property type="entry name" value="Val/Leu/Ile-tRNA-synth_edit"/>
</dbReference>
<feature type="domain" description="Isoleucine--tRNA ligase cytoplasmic ubiquitin-like" evidence="15">
    <location>
        <begin position="896"/>
        <end position="930"/>
    </location>
</feature>
<evidence type="ECO:0000313" key="16">
    <source>
        <dbReference type="Ensembl" id="ENSACOP00000020537.1"/>
    </source>
</evidence>
<keyword evidence="8" id="KW-0648">Protein biosynthesis</keyword>
<dbReference type="GO" id="GO:0002161">
    <property type="term" value="F:aminoacyl-tRNA deacylase activity"/>
    <property type="evidence" value="ECO:0007669"/>
    <property type="project" value="InterPro"/>
</dbReference>
<evidence type="ECO:0000259" key="13">
    <source>
        <dbReference type="Pfam" id="PF00133"/>
    </source>
</evidence>
<accession>A0A8B9G869</accession>
<dbReference type="InterPro" id="IPR057033">
    <property type="entry name" value="Ubiquitin_IARS1"/>
</dbReference>
<evidence type="ECO:0000256" key="3">
    <source>
        <dbReference type="ARBA" id="ARBA00013165"/>
    </source>
</evidence>
<dbReference type="NCBIfam" id="TIGR00392">
    <property type="entry name" value="ileS"/>
    <property type="match status" value="1"/>
</dbReference>
<dbReference type="SUPFAM" id="SSF50677">
    <property type="entry name" value="ValRS/IleRS/LeuRS editing domain"/>
    <property type="match status" value="1"/>
</dbReference>
<evidence type="ECO:0000256" key="5">
    <source>
        <dbReference type="ARBA" id="ARBA00022598"/>
    </source>
</evidence>
<reference evidence="16" key="1">
    <citation type="submission" date="2025-08" db="UniProtKB">
        <authorList>
            <consortium name="Ensembl"/>
        </authorList>
    </citation>
    <scope>IDENTIFICATION</scope>
</reference>
<evidence type="ECO:0000256" key="10">
    <source>
        <dbReference type="ARBA" id="ARBA00032665"/>
    </source>
</evidence>
<evidence type="ECO:0000256" key="4">
    <source>
        <dbReference type="ARBA" id="ARBA00022490"/>
    </source>
</evidence>
<dbReference type="InterPro" id="IPR009080">
    <property type="entry name" value="tRNAsynth_Ia_anticodon-bd"/>
</dbReference>
<evidence type="ECO:0000256" key="8">
    <source>
        <dbReference type="ARBA" id="ARBA00022917"/>
    </source>
</evidence>
<evidence type="ECO:0000256" key="12">
    <source>
        <dbReference type="ARBA" id="ARBA00069879"/>
    </source>
</evidence>
<dbReference type="InterPro" id="IPR033709">
    <property type="entry name" value="Anticodon_Ile_ABEc"/>
</dbReference>
<evidence type="ECO:0000256" key="11">
    <source>
        <dbReference type="ARBA" id="ARBA00048359"/>
    </source>
</evidence>
<dbReference type="PANTHER" id="PTHR42780">
    <property type="entry name" value="SOLEUCYL-TRNA SYNTHETASE"/>
    <property type="match status" value="1"/>
</dbReference>
<dbReference type="Gene3D" id="3.40.50.620">
    <property type="entry name" value="HUPs"/>
    <property type="match status" value="2"/>
</dbReference>
<reference evidence="16" key="2">
    <citation type="submission" date="2025-09" db="UniProtKB">
        <authorList>
            <consortium name="Ensembl"/>
        </authorList>
    </citation>
    <scope>IDENTIFICATION</scope>
</reference>
<feature type="domain" description="Methionyl/Valyl/Leucyl/Isoleucyl-tRNA synthetase anticodon-binding" evidence="14">
    <location>
        <begin position="513"/>
        <end position="669"/>
    </location>
</feature>
<comment type="catalytic activity">
    <reaction evidence="11">
        <text>tRNA(Ile) + L-isoleucine + ATP = L-isoleucyl-tRNA(Ile) + AMP + diphosphate</text>
        <dbReference type="Rhea" id="RHEA:11060"/>
        <dbReference type="Rhea" id="RHEA-COMP:9666"/>
        <dbReference type="Rhea" id="RHEA-COMP:9695"/>
        <dbReference type="ChEBI" id="CHEBI:30616"/>
        <dbReference type="ChEBI" id="CHEBI:33019"/>
        <dbReference type="ChEBI" id="CHEBI:58045"/>
        <dbReference type="ChEBI" id="CHEBI:78442"/>
        <dbReference type="ChEBI" id="CHEBI:78528"/>
        <dbReference type="ChEBI" id="CHEBI:456215"/>
        <dbReference type="EC" id="6.1.1.5"/>
    </reaction>
</comment>
<sequence length="1028" mass="117498">IRQLYDKGLVYRGVKVMPFSTACNTPLSNFESHQNYKDVQDPAVTVSFPLDEDANISLLAWTTTPWTLPSNLALCVNPELQYVKLRDSATGKIYILMESRLIALYKSDSEYEILDRQYRDKGAFAVVVDSYVKEEEGTGVVHQAPYFGADDYRVCMDFNIIQKDSVPVCPVDASGCFTAEVTDFAGQYVKDADKNIIKLLKEKGRLVHSSSFKHSYPFCWRSDTPLIYKAVPSWFVRVEHMVEKLLENNAQCYWVPDFVREKRFGNWLKDARDWAISRNRYWGTPIPLWVSDDFEEVVCVGSVAELEELSGVKVTDLHRESIDHLTIPSHCGKGFLHRVSEVFDCWFESGSMPYAQVHYPFENKKELEDAFPADFIAEGIDQTRGWFYTLLVLSTALFGRPPFKNVIVNGLVLASDGQKMSKRKKNYPDPMSIVNSYGADALRLYLINSPVVRAENLRFKEEGVRDILKDVFLPWYNAYRFLAQNVQILQHKDEGREFLYNENTVKESNNIMDKWILSFTQSLIQFFKAEMAAYRLYTVVPRLVKFVDILTNWYVRMNRRRLKGENGTEDCIMALETLFSVLFSMCRLMAPYTPFITELMYQNLKTLIDPASVQEKNTESIHYLMLPQVREDLIDKRIESAVSCLQSVIELGRVIRDRKTIPVKYPLKEVVVIHQDPEALENIRSLEKYVLEELNVRQVTLSTDKEKYGVRLRAEPDHMVLGKRLKGAFKLVMAAVKELKSEQLEEFQETGTIVVEGHELHGEDLRLMYQVAGGSTQFEAHSDAQVLVLLDVTPDQSMVDEGVAREVINRIQKLRKKRNLVPTDEITVYYRAHPEGDYLDTVIKEHTDFIFATIKAALKPYPVPTSKEVLIQETTQLKGSELEITLVRGGLCQDVGPACAYVNLRVYVNGTEQDGVLLLENPKGDNTLRAAPDLPSSAEALLCQYINLQLVNAQPQECQKGTVGTLLMENPVGKNGLTYQGLLRETAKVFGLRSRRLKLFLDEAQTQGKHKLLVCLSKDIWKFLLRSS</sequence>
<dbReference type="InterPro" id="IPR013155">
    <property type="entry name" value="M/V/L/I-tRNA-synth_anticd-bd"/>
</dbReference>
<dbReference type="InterPro" id="IPR023586">
    <property type="entry name" value="Ile-tRNA-ligase_type2"/>
</dbReference>
<dbReference type="PRINTS" id="PR00984">
    <property type="entry name" value="TRNASYNTHILE"/>
</dbReference>
<evidence type="ECO:0000313" key="17">
    <source>
        <dbReference type="Proteomes" id="UP000694522"/>
    </source>
</evidence>
<dbReference type="Pfam" id="PF23567">
    <property type="entry name" value="Ubiquitin_IARS1"/>
    <property type="match status" value="2"/>
</dbReference>
<dbReference type="CDD" id="cd00818">
    <property type="entry name" value="IleRS_core"/>
    <property type="match status" value="1"/>
</dbReference>
<keyword evidence="4" id="KW-0963">Cytoplasm</keyword>
<dbReference type="InterPro" id="IPR002300">
    <property type="entry name" value="aa-tRNA-synth_Ia"/>
</dbReference>
<evidence type="ECO:0000259" key="14">
    <source>
        <dbReference type="Pfam" id="PF08264"/>
    </source>
</evidence>
<dbReference type="CDD" id="cd07961">
    <property type="entry name" value="Anticodon_Ia_Ile_ABEc"/>
    <property type="match status" value="1"/>
</dbReference>
<evidence type="ECO:0000256" key="2">
    <source>
        <dbReference type="ARBA" id="ARBA00005594"/>
    </source>
</evidence>
<evidence type="ECO:0000259" key="15">
    <source>
        <dbReference type="Pfam" id="PF23567"/>
    </source>
</evidence>
<dbReference type="FunFam" id="3.40.50.620:FF:000050">
    <property type="entry name" value="Isoleucyl-tRNA synthetase,cytoplasmic"/>
    <property type="match status" value="1"/>
</dbReference>
<evidence type="ECO:0000256" key="9">
    <source>
        <dbReference type="ARBA" id="ARBA00023146"/>
    </source>
</evidence>
<dbReference type="Pfam" id="PF08264">
    <property type="entry name" value="Anticodon_1"/>
    <property type="match status" value="1"/>
</dbReference>
<comment type="similarity">
    <text evidence="2">Belongs to the class-I aminoacyl-tRNA synthetase family.</text>
</comment>
<keyword evidence="17" id="KW-1185">Reference proteome</keyword>
<keyword evidence="7" id="KW-0067">ATP-binding</keyword>